<keyword evidence="2" id="KW-0732">Signal</keyword>
<feature type="region of interest" description="Disordered" evidence="1">
    <location>
        <begin position="63"/>
        <end position="90"/>
    </location>
</feature>
<evidence type="ECO:0000256" key="1">
    <source>
        <dbReference type="SAM" id="MobiDB-lite"/>
    </source>
</evidence>
<proteinExistence type="predicted"/>
<name>A0A1H7DWT9_9BURK</name>
<keyword evidence="4" id="KW-1185">Reference proteome</keyword>
<feature type="chain" id="PRO_5011679950" evidence="2">
    <location>
        <begin position="27"/>
        <end position="221"/>
    </location>
</feature>
<gene>
    <name evidence="3" type="ORF">SAMN05192539_103651</name>
</gene>
<sequence length="221" mass="22977">MRTLTRCRRALVTAFCLLVQMQCAFAQAPAGQPDSLAFFLSAFHGKPVAAVPEVAYNPIPAPAPTTSNVSTNTTAASGNPTASPQPGSCPPGADRLGCPGSYSPTTGARAVASACPPGYQRDPTGCVMPAMPLHAHRIGGYGGWACDMGYVRANDGCSQVVVPVNAHPADTASGWVCNFGYHFTVDRCAPVFIPANAHLAADGSRYECNYGYRDMGMSCGQ</sequence>
<feature type="signal peptide" evidence="2">
    <location>
        <begin position="1"/>
        <end position="26"/>
    </location>
</feature>
<dbReference type="EMBL" id="FNYE01000036">
    <property type="protein sequence ID" value="SEK06239.1"/>
    <property type="molecule type" value="Genomic_DNA"/>
</dbReference>
<reference evidence="4" key="1">
    <citation type="submission" date="2016-10" db="EMBL/GenBank/DDBJ databases">
        <authorList>
            <person name="Varghese N."/>
            <person name="Submissions S."/>
        </authorList>
    </citation>
    <scope>NUCLEOTIDE SEQUENCE [LARGE SCALE GENOMIC DNA]</scope>
    <source>
        <strain evidence="4">LMG 26031</strain>
    </source>
</reference>
<dbReference type="Gene3D" id="2.10.25.10">
    <property type="entry name" value="Laminin"/>
    <property type="match status" value="2"/>
</dbReference>
<dbReference type="STRING" id="667676.SAMN05192539_103651"/>
<protein>
    <submittedName>
        <fullName evidence="3">Uncharacterized protein</fullName>
    </submittedName>
</protein>
<accession>A0A1H7DWT9</accession>
<evidence type="ECO:0000313" key="4">
    <source>
        <dbReference type="Proteomes" id="UP000198866"/>
    </source>
</evidence>
<evidence type="ECO:0000313" key="3">
    <source>
        <dbReference type="EMBL" id="SEK06239.1"/>
    </source>
</evidence>
<dbReference type="AlphaFoldDB" id="A0A1H7DWT9"/>
<feature type="compositionally biased region" description="Low complexity" evidence="1">
    <location>
        <begin position="64"/>
        <end position="79"/>
    </location>
</feature>
<organism evidence="3 4">
    <name type="scientific">Paraburkholderia diazotrophica</name>
    <dbReference type="NCBI Taxonomy" id="667676"/>
    <lineage>
        <taxon>Bacteria</taxon>
        <taxon>Pseudomonadati</taxon>
        <taxon>Pseudomonadota</taxon>
        <taxon>Betaproteobacteria</taxon>
        <taxon>Burkholderiales</taxon>
        <taxon>Burkholderiaceae</taxon>
        <taxon>Paraburkholderia</taxon>
    </lineage>
</organism>
<evidence type="ECO:0000256" key="2">
    <source>
        <dbReference type="SAM" id="SignalP"/>
    </source>
</evidence>
<dbReference type="Proteomes" id="UP000198866">
    <property type="component" value="Unassembled WGS sequence"/>
</dbReference>